<reference evidence="3" key="1">
    <citation type="submission" date="2020-08" db="EMBL/GenBank/DDBJ databases">
        <title>Genome public.</title>
        <authorList>
            <person name="Liu C."/>
            <person name="Sun Q."/>
        </authorList>
    </citation>
    <scope>NUCLEOTIDE SEQUENCE</scope>
    <source>
        <strain evidence="3">NSJ-44</strain>
    </source>
</reference>
<dbReference type="AlphaFoldDB" id="A0A926D0D7"/>
<name>A0A926D0D7_9FIRM</name>
<sequence length="379" mass="42440">MKKYLALLLFIILLIPGCASDLGKYQPAATATPAPVSTPAPAASAPAPQATTTPTPPAIAEGLVRTEMGFGLYSIGLPEELGPYTYNGTLMMSQCYASPADPIFSVYTNFALIDDYQLTAGSNHSYSSQMVLMVSPTFDEQRFESKSATLSQGGHATYSFSQMDEYAFLNLEIMTDEIGYNFTIVLPASYYDKLEAIVQSFRVDEARLSDYLKRKPIRGEDGRWTAWDHSLAIEVPEDWDICLPEFMRNYPIGLQWNNAMQLIQLWYYEDYDTMLEEEFAAFEETAREFASGAGYADDESCWEDPVTMPLDKLGTEAVCITRRSNNDLPHVTYISFIYEHRLFYGAFMSMPTVSQERQQQLQDIMATLQPADIGGEGVL</sequence>
<feature type="compositionally biased region" description="Low complexity" evidence="1">
    <location>
        <begin position="35"/>
        <end position="53"/>
    </location>
</feature>
<evidence type="ECO:0000256" key="2">
    <source>
        <dbReference type="SAM" id="SignalP"/>
    </source>
</evidence>
<dbReference type="EMBL" id="JACRSO010000003">
    <property type="protein sequence ID" value="MBC8529448.1"/>
    <property type="molecule type" value="Genomic_DNA"/>
</dbReference>
<proteinExistence type="predicted"/>
<organism evidence="3 4">
    <name type="scientific">Luoshenia tenuis</name>
    <dbReference type="NCBI Taxonomy" id="2763654"/>
    <lineage>
        <taxon>Bacteria</taxon>
        <taxon>Bacillati</taxon>
        <taxon>Bacillota</taxon>
        <taxon>Clostridia</taxon>
        <taxon>Christensenellales</taxon>
        <taxon>Christensenellaceae</taxon>
        <taxon>Luoshenia</taxon>
    </lineage>
</organism>
<accession>A0A926D0D7</accession>
<protein>
    <recommendedName>
        <fullName evidence="5">DUF1795 domain-containing protein</fullName>
    </recommendedName>
</protein>
<feature type="signal peptide" evidence="2">
    <location>
        <begin position="1"/>
        <end position="19"/>
    </location>
</feature>
<dbReference type="Proteomes" id="UP000654279">
    <property type="component" value="Unassembled WGS sequence"/>
</dbReference>
<evidence type="ECO:0000313" key="3">
    <source>
        <dbReference type="EMBL" id="MBC8529448.1"/>
    </source>
</evidence>
<dbReference type="RefSeq" id="WP_249285291.1">
    <property type="nucleotide sequence ID" value="NZ_JACRSO010000003.1"/>
</dbReference>
<comment type="caution">
    <text evidence="3">The sequence shown here is derived from an EMBL/GenBank/DDBJ whole genome shotgun (WGS) entry which is preliminary data.</text>
</comment>
<feature type="region of interest" description="Disordered" evidence="1">
    <location>
        <begin position="35"/>
        <end position="56"/>
    </location>
</feature>
<evidence type="ECO:0000256" key="1">
    <source>
        <dbReference type="SAM" id="MobiDB-lite"/>
    </source>
</evidence>
<keyword evidence="4" id="KW-1185">Reference proteome</keyword>
<evidence type="ECO:0000313" key="4">
    <source>
        <dbReference type="Proteomes" id="UP000654279"/>
    </source>
</evidence>
<keyword evidence="2" id="KW-0732">Signal</keyword>
<feature type="chain" id="PRO_5038603430" description="DUF1795 domain-containing protein" evidence="2">
    <location>
        <begin position="20"/>
        <end position="379"/>
    </location>
</feature>
<evidence type="ECO:0008006" key="5">
    <source>
        <dbReference type="Google" id="ProtNLM"/>
    </source>
</evidence>
<gene>
    <name evidence="3" type="ORF">H8699_08415</name>
</gene>